<keyword evidence="9 10" id="KW-0472">Membrane</keyword>
<feature type="transmembrane region" description="Helical" evidence="10">
    <location>
        <begin position="95"/>
        <end position="116"/>
    </location>
</feature>
<dbReference type="Proteomes" id="UP000644693">
    <property type="component" value="Unassembled WGS sequence"/>
</dbReference>
<dbReference type="GO" id="GO:0034257">
    <property type="term" value="F:nicotinamide riboside transmembrane transporter activity"/>
    <property type="evidence" value="ECO:0007669"/>
    <property type="project" value="InterPro"/>
</dbReference>
<dbReference type="RefSeq" id="WP_189477273.1">
    <property type="nucleotide sequence ID" value="NZ_BMYM01000001.1"/>
</dbReference>
<protein>
    <recommendedName>
        <fullName evidence="4">Nicotinamide riboside transporter PnuC</fullName>
    </recommendedName>
</protein>
<evidence type="ECO:0000256" key="6">
    <source>
        <dbReference type="ARBA" id="ARBA00022475"/>
    </source>
</evidence>
<dbReference type="InterPro" id="IPR006419">
    <property type="entry name" value="NMN_transpt_PnuC"/>
</dbReference>
<feature type="transmembrane region" description="Helical" evidence="10">
    <location>
        <begin position="32"/>
        <end position="51"/>
    </location>
</feature>
<keyword evidence="5" id="KW-0813">Transport</keyword>
<gene>
    <name evidence="11" type="primary">pnuT</name>
    <name evidence="11" type="ORF">GCM10007053_02720</name>
</gene>
<name>A0A919CHJ9_9GAMM</name>
<evidence type="ECO:0000256" key="5">
    <source>
        <dbReference type="ARBA" id="ARBA00022448"/>
    </source>
</evidence>
<feature type="transmembrane region" description="Helical" evidence="10">
    <location>
        <begin position="57"/>
        <end position="74"/>
    </location>
</feature>
<reference evidence="11" key="2">
    <citation type="submission" date="2020-09" db="EMBL/GenBank/DDBJ databases">
        <authorList>
            <person name="Sun Q."/>
            <person name="Kim S."/>
        </authorList>
    </citation>
    <scope>NUCLEOTIDE SEQUENCE</scope>
    <source>
        <strain evidence="11">KCTC 23430</strain>
    </source>
</reference>
<proteinExistence type="inferred from homology"/>
<dbReference type="PANTHER" id="PTHR36122">
    <property type="entry name" value="NICOTINAMIDE RIBOSIDE TRANSPORTER PNUC"/>
    <property type="match status" value="1"/>
</dbReference>
<comment type="subcellular location">
    <subcellularLocation>
        <location evidence="2">Cell membrane</location>
        <topology evidence="2">Multi-pass membrane protein</topology>
    </subcellularLocation>
</comment>
<sequence>MLDAARAMSGLEAMAVLLGVAYLLLAMRESIWCWYAAFISTSLFLVIFWDVQLLMEAALQVYYLIMAVYGWWHWRSGRNHNQEHDNAAPIRSWHWHQHALAILLIVVAALASGFVLQKTTDAALPYLDSFTTWGSVVTTWMVARKVLENWLYWLVIDSAAIYLYLDRELYLTTGLFALYLVIAVFGYLQWLKHYRHQNA</sequence>
<dbReference type="GO" id="GO:0005886">
    <property type="term" value="C:plasma membrane"/>
    <property type="evidence" value="ECO:0007669"/>
    <property type="project" value="UniProtKB-SubCell"/>
</dbReference>
<keyword evidence="8 10" id="KW-1133">Transmembrane helix</keyword>
<evidence type="ECO:0000256" key="3">
    <source>
        <dbReference type="ARBA" id="ARBA00006669"/>
    </source>
</evidence>
<evidence type="ECO:0000256" key="4">
    <source>
        <dbReference type="ARBA" id="ARBA00017522"/>
    </source>
</evidence>
<evidence type="ECO:0000256" key="9">
    <source>
        <dbReference type="ARBA" id="ARBA00023136"/>
    </source>
</evidence>
<evidence type="ECO:0000256" key="1">
    <source>
        <dbReference type="ARBA" id="ARBA00002672"/>
    </source>
</evidence>
<evidence type="ECO:0000313" key="11">
    <source>
        <dbReference type="EMBL" id="GHD26137.1"/>
    </source>
</evidence>
<dbReference type="EMBL" id="BMYM01000001">
    <property type="protein sequence ID" value="GHD26137.1"/>
    <property type="molecule type" value="Genomic_DNA"/>
</dbReference>
<dbReference type="Pfam" id="PF04973">
    <property type="entry name" value="NMN_transporter"/>
    <property type="match status" value="1"/>
</dbReference>
<keyword evidence="6" id="KW-1003">Cell membrane</keyword>
<evidence type="ECO:0000256" key="10">
    <source>
        <dbReference type="SAM" id="Phobius"/>
    </source>
</evidence>
<keyword evidence="12" id="KW-1185">Reference proteome</keyword>
<evidence type="ECO:0000256" key="2">
    <source>
        <dbReference type="ARBA" id="ARBA00004651"/>
    </source>
</evidence>
<comment type="similarity">
    <text evidence="3">Belongs to the nicotinamide ribonucleoside (NR) uptake permease (TC 4.B.1) family.</text>
</comment>
<evidence type="ECO:0000313" key="12">
    <source>
        <dbReference type="Proteomes" id="UP000644693"/>
    </source>
</evidence>
<reference evidence="11" key="1">
    <citation type="journal article" date="2014" name="Int. J. Syst. Evol. Microbiol.">
        <title>Complete genome sequence of Corynebacterium casei LMG S-19264T (=DSM 44701T), isolated from a smear-ripened cheese.</title>
        <authorList>
            <consortium name="US DOE Joint Genome Institute (JGI-PGF)"/>
            <person name="Walter F."/>
            <person name="Albersmeier A."/>
            <person name="Kalinowski J."/>
            <person name="Ruckert C."/>
        </authorList>
    </citation>
    <scope>NUCLEOTIDE SEQUENCE</scope>
    <source>
        <strain evidence="11">KCTC 23430</strain>
    </source>
</reference>
<comment type="caution">
    <text evidence="11">The sequence shown here is derived from an EMBL/GenBank/DDBJ whole genome shotgun (WGS) entry which is preliminary data.</text>
</comment>
<accession>A0A919CHJ9</accession>
<comment type="function">
    <text evidence="1">Required for nicotinamide riboside transport across the inner membrane.</text>
</comment>
<dbReference type="PANTHER" id="PTHR36122:SF2">
    <property type="entry name" value="NICOTINAMIDE RIBOSIDE TRANSPORTER PNUC"/>
    <property type="match status" value="1"/>
</dbReference>
<evidence type="ECO:0000256" key="8">
    <source>
        <dbReference type="ARBA" id="ARBA00022989"/>
    </source>
</evidence>
<organism evidence="11 12">
    <name type="scientific">Parahalioglobus pacificus</name>
    <dbReference type="NCBI Taxonomy" id="930806"/>
    <lineage>
        <taxon>Bacteria</taxon>
        <taxon>Pseudomonadati</taxon>
        <taxon>Pseudomonadota</taxon>
        <taxon>Gammaproteobacteria</taxon>
        <taxon>Cellvibrionales</taxon>
        <taxon>Halieaceae</taxon>
        <taxon>Parahalioglobus</taxon>
    </lineage>
</organism>
<keyword evidence="7 10" id="KW-0812">Transmembrane</keyword>
<evidence type="ECO:0000256" key="7">
    <source>
        <dbReference type="ARBA" id="ARBA00022692"/>
    </source>
</evidence>
<dbReference type="AlphaFoldDB" id="A0A919CHJ9"/>
<feature type="transmembrane region" description="Helical" evidence="10">
    <location>
        <begin position="6"/>
        <end position="25"/>
    </location>
</feature>
<dbReference type="NCBIfam" id="TIGR01528">
    <property type="entry name" value="NMN_trans_PnuC"/>
    <property type="match status" value="1"/>
</dbReference>
<feature type="transmembrane region" description="Helical" evidence="10">
    <location>
        <begin position="171"/>
        <end position="191"/>
    </location>
</feature>